<name>A0A3S8ZR60_9NEIS</name>
<accession>A0A3S8ZR60</accession>
<gene>
    <name evidence="3" type="ORF">EJO50_05005</name>
</gene>
<keyword evidence="4" id="KW-1185">Reference proteome</keyword>
<dbReference type="KEGG" id="iod:EJO50_05005"/>
<evidence type="ECO:0000259" key="2">
    <source>
        <dbReference type="Pfam" id="PF02510"/>
    </source>
</evidence>
<reference evidence="3 4" key="1">
    <citation type="submission" date="2018-12" db="EMBL/GenBank/DDBJ databases">
        <title>Complete genome sequence of Iodobacter sp. H11R3.</title>
        <authorList>
            <person name="Bae J.-W."/>
        </authorList>
    </citation>
    <scope>NUCLEOTIDE SEQUENCE [LARGE SCALE GENOMIC DNA]</scope>
    <source>
        <strain evidence="3 4">H11R3</strain>
    </source>
</reference>
<dbReference type="RefSeq" id="WP_125972057.1">
    <property type="nucleotide sequence ID" value="NZ_CP034433.1"/>
</dbReference>
<evidence type="ECO:0000313" key="3">
    <source>
        <dbReference type="EMBL" id="AZN35895.1"/>
    </source>
</evidence>
<feature type="region of interest" description="Disordered" evidence="1">
    <location>
        <begin position="261"/>
        <end position="287"/>
    </location>
</feature>
<dbReference type="AlphaFoldDB" id="A0A3S8ZR60"/>
<dbReference type="EMBL" id="CP034433">
    <property type="protein sequence ID" value="AZN35895.1"/>
    <property type="molecule type" value="Genomic_DNA"/>
</dbReference>
<feature type="domain" description="Surface presentation of antigen" evidence="2">
    <location>
        <begin position="210"/>
        <end position="285"/>
    </location>
</feature>
<dbReference type="InterPro" id="IPR056746">
    <property type="entry name" value="SPAN_dom"/>
</dbReference>
<dbReference type="Pfam" id="PF02510">
    <property type="entry name" value="SPAN"/>
    <property type="match status" value="1"/>
</dbReference>
<proteinExistence type="predicted"/>
<evidence type="ECO:0000256" key="1">
    <source>
        <dbReference type="SAM" id="MobiDB-lite"/>
    </source>
</evidence>
<evidence type="ECO:0000313" key="4">
    <source>
        <dbReference type="Proteomes" id="UP000282438"/>
    </source>
</evidence>
<feature type="compositionally biased region" description="Pro residues" evidence="1">
    <location>
        <begin position="52"/>
        <end position="61"/>
    </location>
</feature>
<feature type="region of interest" description="Disordered" evidence="1">
    <location>
        <begin position="47"/>
        <end position="68"/>
    </location>
</feature>
<dbReference type="OrthoDB" id="8596496at2"/>
<dbReference type="Proteomes" id="UP000282438">
    <property type="component" value="Chromosome"/>
</dbReference>
<protein>
    <recommendedName>
        <fullName evidence="2">Surface presentation of antigen domain-containing protein</fullName>
    </recommendedName>
</protein>
<sequence>MEPVIATTGVVAGAVAVPEPNGLLSEFAAQLGKYKKKSASEEAGDMFFSAPALPPPAPPPRDGLSEKGIPRAKHRAFGSAKQVHSADAQAAGVRSLKTGKTREMTDHLAESRLLAALQPAAADLPGRVAAGKAVSLPGEPAAPGPHSHPLRIKSSAPEAEAGAVNPSLPMRLSSPLVGDGLAPRTPFRLKNKNEGFAGQMGKETLPVDRQQDGQVLYRFNRWGGQHSVSIYASQQEGSRQLELQPSNPFVQDRLHYHLQQANNSENWTLLHDSDQQQGQDQPDEEKE</sequence>
<organism evidence="3 4">
    <name type="scientific">Iodobacter ciconiae</name>
    <dbReference type="NCBI Taxonomy" id="2496266"/>
    <lineage>
        <taxon>Bacteria</taxon>
        <taxon>Pseudomonadati</taxon>
        <taxon>Pseudomonadota</taxon>
        <taxon>Betaproteobacteria</taxon>
        <taxon>Neisseriales</taxon>
        <taxon>Chitinibacteraceae</taxon>
        <taxon>Iodobacter</taxon>
    </lineage>
</organism>